<evidence type="ECO:0000313" key="3">
    <source>
        <dbReference type="Proteomes" id="UP000220527"/>
    </source>
</evidence>
<feature type="transmembrane region" description="Helical" evidence="1">
    <location>
        <begin position="172"/>
        <end position="191"/>
    </location>
</feature>
<evidence type="ECO:0000256" key="1">
    <source>
        <dbReference type="SAM" id="Phobius"/>
    </source>
</evidence>
<feature type="transmembrane region" description="Helical" evidence="1">
    <location>
        <begin position="64"/>
        <end position="83"/>
    </location>
</feature>
<keyword evidence="1" id="KW-0472">Membrane</keyword>
<keyword evidence="1" id="KW-0812">Transmembrane</keyword>
<dbReference type="Proteomes" id="UP000220527">
    <property type="component" value="Unassembled WGS sequence"/>
</dbReference>
<feature type="transmembrane region" description="Helical" evidence="1">
    <location>
        <begin position="133"/>
        <end position="152"/>
    </location>
</feature>
<evidence type="ECO:0000313" key="2">
    <source>
        <dbReference type="EMBL" id="PDW03861.1"/>
    </source>
</evidence>
<feature type="transmembrane region" description="Helical" evidence="1">
    <location>
        <begin position="28"/>
        <end position="44"/>
    </location>
</feature>
<dbReference type="EMBL" id="NQWI01000020">
    <property type="protein sequence ID" value="PDW03861.1"/>
    <property type="molecule type" value="Genomic_DNA"/>
</dbReference>
<gene>
    <name evidence="2" type="ORF">CJ255_06800</name>
</gene>
<organism evidence="2 3">
    <name type="scientific">Candidatus Viridilinea mediisalina</name>
    <dbReference type="NCBI Taxonomy" id="2024553"/>
    <lineage>
        <taxon>Bacteria</taxon>
        <taxon>Bacillati</taxon>
        <taxon>Chloroflexota</taxon>
        <taxon>Chloroflexia</taxon>
        <taxon>Chloroflexales</taxon>
        <taxon>Chloroflexineae</taxon>
        <taxon>Oscillochloridaceae</taxon>
        <taxon>Candidatus Viridilinea</taxon>
    </lineage>
</organism>
<sequence>MGLIAVVLTLLVFSRLLGDNPAYRLAQYLFIGVSLGYAFVVIYHHVLRPSFMAILVDSANPLRLLVHLVPWVLSLLLLTRLSGRQTISWLANIPLALLFGVGAALAVGGALLGTLLPQILDTIRPAGFDPVQMIGSVLLLLGVIFTLSYFYFTIPRESAQGRVVVFSAKIGRWLLMVAFGFFFAGGLLTYLTALNGRLEFIVGWLRSPFG</sequence>
<keyword evidence="1" id="KW-1133">Transmembrane helix</keyword>
<dbReference type="OrthoDB" id="163276at2"/>
<name>A0A2A6RLT1_9CHLR</name>
<feature type="transmembrane region" description="Helical" evidence="1">
    <location>
        <begin position="89"/>
        <end position="112"/>
    </location>
</feature>
<protein>
    <submittedName>
        <fullName evidence="2">Uncharacterized protein</fullName>
    </submittedName>
</protein>
<reference evidence="3" key="1">
    <citation type="submission" date="2017-08" db="EMBL/GenBank/DDBJ databases">
        <authorList>
            <person name="Grouzdev D.S."/>
            <person name="Gaisin V.A."/>
            <person name="Rysina M.S."/>
            <person name="Gorlenko V.M."/>
        </authorList>
    </citation>
    <scope>NUCLEOTIDE SEQUENCE [LARGE SCALE GENOMIC DNA]</scope>
    <source>
        <strain evidence="3">Kir15-3F</strain>
    </source>
</reference>
<proteinExistence type="predicted"/>
<comment type="caution">
    <text evidence="2">The sequence shown here is derived from an EMBL/GenBank/DDBJ whole genome shotgun (WGS) entry which is preliminary data.</text>
</comment>
<accession>A0A2A6RLT1</accession>
<dbReference type="AlphaFoldDB" id="A0A2A6RLT1"/>
<keyword evidence="3" id="KW-1185">Reference proteome</keyword>